<dbReference type="Pfam" id="PF00535">
    <property type="entry name" value="Glycos_transf_2"/>
    <property type="match status" value="1"/>
</dbReference>
<dbReference type="SUPFAM" id="SSF53448">
    <property type="entry name" value="Nucleotide-diphospho-sugar transferases"/>
    <property type="match status" value="1"/>
</dbReference>
<dbReference type="KEGG" id="tel:tll1015"/>
<dbReference type="PATRIC" id="fig|197221.4.peg.1066"/>
<organism evidence="2 3">
    <name type="scientific">Thermosynechococcus vestitus (strain NIES-2133 / IAM M-273 / BP-1)</name>
    <dbReference type="NCBI Taxonomy" id="197221"/>
    <lineage>
        <taxon>Bacteria</taxon>
        <taxon>Bacillati</taxon>
        <taxon>Cyanobacteriota</taxon>
        <taxon>Cyanophyceae</taxon>
        <taxon>Acaryochloridales</taxon>
        <taxon>Thermosynechococcaceae</taxon>
        <taxon>Thermosynechococcus</taxon>
    </lineage>
</organism>
<feature type="domain" description="Glycosyltransferase 2-like" evidence="1">
    <location>
        <begin position="8"/>
        <end position="120"/>
    </location>
</feature>
<dbReference type="AlphaFoldDB" id="Q8DK54"/>
<evidence type="ECO:0000259" key="1">
    <source>
        <dbReference type="Pfam" id="PF00535"/>
    </source>
</evidence>
<dbReference type="PANTHER" id="PTHR22916:SF3">
    <property type="entry name" value="UDP-GLCNAC:BETAGAL BETA-1,3-N-ACETYLGLUCOSAMINYLTRANSFERASE-LIKE PROTEIN 1"/>
    <property type="match status" value="1"/>
</dbReference>
<reference evidence="2 3" key="1">
    <citation type="journal article" date="2002" name="DNA Res.">
        <title>Complete genome structure of the thermophilic cyanobacterium Thermosynechococcus elongatus BP-1.</title>
        <authorList>
            <person name="Nakamura Y."/>
            <person name="Kaneko T."/>
            <person name="Sato S."/>
            <person name="Ikeuchi M."/>
            <person name="Katoh H."/>
            <person name="Sasamoto S."/>
            <person name="Watanabe A."/>
            <person name="Iriguchi M."/>
            <person name="Kawashima K."/>
            <person name="Kimura T."/>
            <person name="Kishida Y."/>
            <person name="Kiyokawa C."/>
            <person name="Kohara M."/>
            <person name="Matsumoto M."/>
            <person name="Matsuno A."/>
            <person name="Nakazaki N."/>
            <person name="Shimpo S."/>
            <person name="Sugimoto M."/>
            <person name="Takeuchi C."/>
            <person name="Yamada M."/>
            <person name="Tabata S."/>
        </authorList>
    </citation>
    <scope>NUCLEOTIDE SEQUENCE [LARGE SCALE GENOMIC DNA]</scope>
    <source>
        <strain evidence="3">IAM M-273 / NIES-2133 / BP-1</strain>
    </source>
</reference>
<dbReference type="SMR" id="Q8DK54"/>
<keyword evidence="3" id="KW-1185">Reference proteome</keyword>
<name>Q8DK54_THEVB</name>
<dbReference type="EMBL" id="BA000039">
    <property type="protein sequence ID" value="BAC08568.1"/>
    <property type="molecule type" value="Genomic_DNA"/>
</dbReference>
<dbReference type="PANTHER" id="PTHR22916">
    <property type="entry name" value="GLYCOSYLTRANSFERASE"/>
    <property type="match status" value="1"/>
</dbReference>
<evidence type="ECO:0000313" key="2">
    <source>
        <dbReference type="EMBL" id="BAC08568.1"/>
    </source>
</evidence>
<dbReference type="eggNOG" id="COG1216">
    <property type="taxonomic scope" value="Bacteria"/>
</dbReference>
<dbReference type="Gene3D" id="3.90.550.10">
    <property type="entry name" value="Spore Coat Polysaccharide Biosynthesis Protein SpsA, Chain A"/>
    <property type="match status" value="1"/>
</dbReference>
<dbReference type="Proteomes" id="UP000000440">
    <property type="component" value="Chromosome"/>
</dbReference>
<sequence length="241" mass="26957">MADLPSISLITATYNAAQHLPGLIESVRQQSDRAFEWIVIDGASEDGTLDLIRGAQDVITDYVSEPDFGIFHALNKGIQRATGDYYLVVGADDRLDPLAIANYKQAAASSQADLISAYIYSEKKAIIKPTGGAIWHHGVQAFITTQSVGTLIKRNLHEHYGYYSHYYPTAADALFILKVQQGGGKITTAEFIAGQYNTKGFSYRYKANLLCELFLIQKEFFPKSIQLLLLIYRLIKNYRYL</sequence>
<evidence type="ECO:0000313" key="3">
    <source>
        <dbReference type="Proteomes" id="UP000000440"/>
    </source>
</evidence>
<proteinExistence type="predicted"/>
<dbReference type="STRING" id="197221.gene:10747608"/>
<gene>
    <name evidence="2" type="ordered locus">tll1015</name>
</gene>
<dbReference type="InterPro" id="IPR001173">
    <property type="entry name" value="Glyco_trans_2-like"/>
</dbReference>
<dbReference type="InterPro" id="IPR029044">
    <property type="entry name" value="Nucleotide-diphossugar_trans"/>
</dbReference>
<dbReference type="CAZy" id="GT2">
    <property type="family name" value="Glycosyltransferase Family 2"/>
</dbReference>
<dbReference type="GO" id="GO:0016758">
    <property type="term" value="F:hexosyltransferase activity"/>
    <property type="evidence" value="ECO:0007669"/>
    <property type="project" value="UniProtKB-ARBA"/>
</dbReference>
<accession>Q8DK54</accession>
<dbReference type="CDD" id="cd06433">
    <property type="entry name" value="GT_2_WfgS_like"/>
    <property type="match status" value="1"/>
</dbReference>
<dbReference type="EnsemblBacteria" id="BAC08568">
    <property type="protein sequence ID" value="BAC08568"/>
    <property type="gene ID" value="BAC08568"/>
</dbReference>
<protein>
    <submittedName>
        <fullName evidence="2">Tll1015 protein</fullName>
    </submittedName>
</protein>